<comment type="caution">
    <text evidence="1">The sequence shown here is derived from an EMBL/GenBank/DDBJ whole genome shotgun (WGS) entry which is preliminary data.</text>
</comment>
<reference evidence="1 2" key="1">
    <citation type="submission" date="2018-03" db="EMBL/GenBank/DDBJ databases">
        <authorList>
            <person name="Keele B.F."/>
        </authorList>
    </citation>
    <scope>NUCLEOTIDE SEQUENCE [LARGE SCALE GENOMIC DNA]</scope>
    <source>
        <strain evidence="1 2">IB-3</strain>
    </source>
</reference>
<evidence type="ECO:0000313" key="2">
    <source>
        <dbReference type="Proteomes" id="UP000244867"/>
    </source>
</evidence>
<dbReference type="AlphaFoldDB" id="A0A2R7YWW3"/>
<evidence type="ECO:0008006" key="3">
    <source>
        <dbReference type="Google" id="ProtNLM"/>
    </source>
</evidence>
<dbReference type="Proteomes" id="UP000244867">
    <property type="component" value="Unassembled WGS sequence"/>
</dbReference>
<keyword evidence="2" id="KW-1185">Reference proteome</keyword>
<gene>
    <name evidence="1" type="ORF">C7S10_10815</name>
</gene>
<organism evidence="1 2">
    <name type="scientific">Nocardioides currus</name>
    <dbReference type="NCBI Taxonomy" id="2133958"/>
    <lineage>
        <taxon>Bacteria</taxon>
        <taxon>Bacillati</taxon>
        <taxon>Actinomycetota</taxon>
        <taxon>Actinomycetes</taxon>
        <taxon>Propionibacteriales</taxon>
        <taxon>Nocardioidaceae</taxon>
        <taxon>Nocardioides</taxon>
    </lineage>
</organism>
<proteinExistence type="predicted"/>
<name>A0A2R7YWW3_9ACTN</name>
<accession>A0A2R7YWW3</accession>
<sequence>MRAGAGTTVGAALAVVLLCGACSSPGDDLPAVPAAGETMGEAELADAAVDLVEERDAALAGGDREAFMATVDDDELGFTATQQRWFDNLAAMPVTDLALAPAGDPEARTDGDVELPVDFTMRLDGFERRSVTQRLTYTVRQGDDGGAVLVADRDADRDKKAGWLPDPWDVTAVEVRESGSILALFDEETSPYADAVMEDLEASQRTVLAAVPGWSGQLVAYDISDLTALEERTPMELWETGGVAYPVPVRESSSKVAAYRFIVNPEVVHNGLQRDSLLRHELTHVALAERDDASPRWLVEGAAEYVSRSEQTVEEQRALAAYIARYVGITDPVLVDDPAAFYSSPDVNYEMAAIACSFLADTRGPEVLWALMDDFTADRSQPGALSSARVDEVVRREVGLDTDQLAQLALAWALG</sequence>
<dbReference type="EMBL" id="PYXZ01000004">
    <property type="protein sequence ID" value="PUA80890.1"/>
    <property type="molecule type" value="Genomic_DNA"/>
</dbReference>
<evidence type="ECO:0000313" key="1">
    <source>
        <dbReference type="EMBL" id="PUA80890.1"/>
    </source>
</evidence>
<protein>
    <recommendedName>
        <fullName evidence="3">Peptidase MA-like domain-containing protein</fullName>
    </recommendedName>
</protein>